<dbReference type="PANTHER" id="PTHR32063">
    <property type="match status" value="1"/>
</dbReference>
<reference evidence="11 12" key="1">
    <citation type="submission" date="2018-11" db="EMBL/GenBank/DDBJ databases">
        <authorList>
            <person name="Zhou Z."/>
            <person name="Wang G."/>
        </authorList>
    </citation>
    <scope>NUCLEOTIDE SEQUENCE [LARGE SCALE GENOMIC DNA]</scope>
    <source>
        <strain evidence="11 12">KCTC42998</strain>
    </source>
</reference>
<dbReference type="InterPro" id="IPR006143">
    <property type="entry name" value="RND_pump_MFP"/>
</dbReference>
<evidence type="ECO:0000256" key="4">
    <source>
        <dbReference type="ARBA" id="ARBA00022448"/>
    </source>
</evidence>
<sequence length="1480" mass="160440">MLNAIIHFSIHNKLITGLFTLALVGWGAWSVSQLPIDAVPDITNNQVQVITSSPSLAAEDIERLVTFPIEVSLSNIPGITELRSFSRFGLSIVTVVFTDATDVYWARQQIAERLQKVVGEIPPGVGTPVMAPVTTGLGEIFQYAVLARKGYENNYSLTDLRTIQDWTIRRGLLGTPGVADISGFGGLLKQYEIEIDPDRLRSMGIAISDIFTALEQNNQNTGGAYIDKKPNAYFIRSEGLITSTGDISDIIIRLNEQGLPVRIGDVARIRIGSAVRYGAVTRNGEGETVGAVVMMIKGENSSAVIKRVKAKIAEIQKTLPEGVQIVPFLDRTKMVNSAIGTVERNLLEGATIVIFVLVLLLGNFRAGFVVASVIPLALLFAIAMMNLFGVSGNLMSLGAIDFGLIVDGAVIIVEATLHHLQNRVTGPLGDETGKDPKATTGSQRHAIELSQAQMDDEVFQSAGRIRSSAAFGEIIILIVYLPILALSGIEGKMFRPMALTVAFAILGAFILSLTYVPMISALFLNKKLAKKETFSDQIMKRIQRVYEPLLLKALKHRLIILTSAVALLAVAVFLFMRMGGEFIPQLDEGDFAVDTRTLTGSSLSETVEATLKAERVLLKQFPEVEQVVAKIGSGEIPTDPMPIEASDLMVILKPRDQWTSAATRDELAGKMAEALSIIPGVTFGFQQPVQMRFNELMTGARQDVALKIYGEDLGQLTKLAAEVGRLIATLDGAKDLYVEQVAGLSQILIKLDRAQIAKYGLNVTDVNRVINTAFAGQSAGLVFEGEKRFDLVVRLEASKRQSVEDVRNVYVTTPAGASGRGQQIPLGQIARVSIEQAPNQIQRDNTHRRITLGFNVRGRDVESIVTELQQKVSHRIPFPPGYSITYGGQFENLVDAKKRLAIAVPIALGLIFALLYFTFGSVRQSVLIFMAIPMAAIGGVFALLLRGMPFSISAGVGFIALFGVAVLNGIVLIAEFNRLRHDEGLTDLTEIIRLGTEIRLRPVIMTALVASFGFLPMALSNSAGAEVQKPLATVVIGGLLTATLLTLIVLPILYSLSEKKAVENEAAQKSGRQKTVASTTVASLFFLLPSLLLLTGCSSGGRGEETPGAGQSVTVDSTATASDSGHTAPIRVSLTRAQFEMAGIALGQPVFRTLRTTLKVTGTIDVPAQNRVSVSVPFGGYVRQINLEPGLRIRKGQPLVVLENPDYIQLQQEYLDTRAKLEFADLEFARQQELSRDNVTALKTFQQIRSNRQSLQAQLAGMAQRLAILQIDPAKLSPGRLTRTVTIPSPVSGFITSVPVNNGRFVNPADVVAEIINVDHLHVQLSIFEKDISRIQTGQTVRFGVGGDSSLLHRGTIFLIGKSLSADRTVSVLAHPEGFSRDFIPGGYVSAQVEVETQPLLALPESAVVRFGGLSYLYVLEQKRANPTLYQFRQIEVKTGVRQNGYVAITLPPDLEPKQTPIVVQGAYSLLSKLNNSEEE</sequence>
<dbReference type="Gene3D" id="3.30.70.1440">
    <property type="entry name" value="Multidrug efflux transporter AcrB pore domain"/>
    <property type="match status" value="1"/>
</dbReference>
<feature type="transmembrane region" description="Helical" evidence="10">
    <location>
        <begin position="951"/>
        <end position="974"/>
    </location>
</feature>
<feature type="region of interest" description="Disordered" evidence="9">
    <location>
        <begin position="1102"/>
        <end position="1126"/>
    </location>
</feature>
<evidence type="ECO:0000256" key="1">
    <source>
        <dbReference type="ARBA" id="ARBA00004651"/>
    </source>
</evidence>
<feature type="transmembrane region" description="Helical" evidence="10">
    <location>
        <begin position="1075"/>
        <end position="1094"/>
    </location>
</feature>
<evidence type="ECO:0000256" key="8">
    <source>
        <dbReference type="ARBA" id="ARBA00023136"/>
    </source>
</evidence>
<evidence type="ECO:0000256" key="7">
    <source>
        <dbReference type="ARBA" id="ARBA00022989"/>
    </source>
</evidence>
<dbReference type="Gene3D" id="2.40.30.170">
    <property type="match status" value="1"/>
</dbReference>
<dbReference type="Proteomes" id="UP000274271">
    <property type="component" value="Unassembled WGS sequence"/>
</dbReference>
<feature type="transmembrane region" description="Helical" evidence="10">
    <location>
        <begin position="469"/>
        <end position="489"/>
    </location>
</feature>
<evidence type="ECO:0000256" key="2">
    <source>
        <dbReference type="ARBA" id="ARBA00009477"/>
    </source>
</evidence>
<evidence type="ECO:0000256" key="6">
    <source>
        <dbReference type="ARBA" id="ARBA00022692"/>
    </source>
</evidence>
<name>A0A3P1CXR4_9BACT</name>
<keyword evidence="6 10" id="KW-0812">Transmembrane</keyword>
<feature type="transmembrane region" description="Helical" evidence="10">
    <location>
        <begin position="345"/>
        <end position="361"/>
    </location>
</feature>
<comment type="caution">
    <text evidence="11">The sequence shown here is derived from an EMBL/GenBank/DDBJ whole genome shotgun (WGS) entry which is preliminary data.</text>
</comment>
<evidence type="ECO:0000313" key="11">
    <source>
        <dbReference type="EMBL" id="RRB18083.1"/>
    </source>
</evidence>
<feature type="transmembrane region" description="Helical" evidence="10">
    <location>
        <begin position="1031"/>
        <end position="1054"/>
    </location>
</feature>
<dbReference type="GO" id="GO:0008324">
    <property type="term" value="F:monoatomic cation transmembrane transporter activity"/>
    <property type="evidence" value="ECO:0007669"/>
    <property type="project" value="InterPro"/>
</dbReference>
<organism evidence="11 12">
    <name type="scientific">Larkinella knui</name>
    <dbReference type="NCBI Taxonomy" id="2025310"/>
    <lineage>
        <taxon>Bacteria</taxon>
        <taxon>Pseudomonadati</taxon>
        <taxon>Bacteroidota</taxon>
        <taxon>Cytophagia</taxon>
        <taxon>Cytophagales</taxon>
        <taxon>Spirosomataceae</taxon>
        <taxon>Larkinella</taxon>
    </lineage>
</organism>
<dbReference type="GO" id="GO:0005886">
    <property type="term" value="C:plasma membrane"/>
    <property type="evidence" value="ECO:0007669"/>
    <property type="project" value="UniProtKB-SubCell"/>
</dbReference>
<comment type="similarity">
    <text evidence="2">Belongs to the membrane fusion protein (MFP) (TC 8.A.1) family.</text>
</comment>
<feature type="transmembrane region" description="Helical" evidence="10">
    <location>
        <begin position="900"/>
        <end position="919"/>
    </location>
</feature>
<dbReference type="SUPFAM" id="SSF82714">
    <property type="entry name" value="Multidrug efflux transporter AcrB TolC docking domain, DN and DC subdomains"/>
    <property type="match status" value="2"/>
</dbReference>
<feature type="transmembrane region" description="Helical" evidence="10">
    <location>
        <begin position="394"/>
        <end position="413"/>
    </location>
</feature>
<dbReference type="Gene3D" id="2.40.50.100">
    <property type="match status" value="1"/>
</dbReference>
<gene>
    <name evidence="11" type="ORF">EHT87_07360</name>
</gene>
<feature type="compositionally biased region" description="Polar residues" evidence="9">
    <location>
        <begin position="1109"/>
        <end position="1125"/>
    </location>
</feature>
<keyword evidence="12" id="KW-1185">Reference proteome</keyword>
<feature type="transmembrane region" description="Helical" evidence="10">
    <location>
        <begin position="368"/>
        <end position="388"/>
    </location>
</feature>
<keyword evidence="8 10" id="KW-0472">Membrane</keyword>
<dbReference type="RefSeq" id="WP_124905323.1">
    <property type="nucleotide sequence ID" value="NZ_RQJP01000001.1"/>
</dbReference>
<dbReference type="SUPFAM" id="SSF111369">
    <property type="entry name" value="HlyD-like secretion proteins"/>
    <property type="match status" value="1"/>
</dbReference>
<comment type="similarity">
    <text evidence="3">Belongs to the resistance-nodulation-cell division (RND) (TC 2.A.6) family.</text>
</comment>
<dbReference type="Gene3D" id="3.30.70.1320">
    <property type="entry name" value="Multidrug efflux transporter AcrB pore domain like"/>
    <property type="match status" value="1"/>
</dbReference>
<dbReference type="InterPro" id="IPR001036">
    <property type="entry name" value="Acrflvin-R"/>
</dbReference>
<evidence type="ECO:0000256" key="9">
    <source>
        <dbReference type="SAM" id="MobiDB-lite"/>
    </source>
</evidence>
<feature type="transmembrane region" description="Helical" evidence="10">
    <location>
        <begin position="1000"/>
        <end position="1019"/>
    </location>
</feature>
<evidence type="ECO:0000256" key="3">
    <source>
        <dbReference type="ARBA" id="ARBA00010942"/>
    </source>
</evidence>
<dbReference type="GO" id="GO:0042910">
    <property type="term" value="F:xenobiotic transmembrane transporter activity"/>
    <property type="evidence" value="ECO:0007669"/>
    <property type="project" value="TreeGrafter"/>
</dbReference>
<feature type="transmembrane region" description="Helical" evidence="10">
    <location>
        <begin position="501"/>
        <end position="524"/>
    </location>
</feature>
<keyword evidence="4" id="KW-0813">Transport</keyword>
<dbReference type="NCBIfam" id="TIGR01730">
    <property type="entry name" value="RND_mfp"/>
    <property type="match status" value="1"/>
</dbReference>
<protein>
    <submittedName>
        <fullName evidence="11">CusA/CzcA family heavy metal efflux RND transporter</fullName>
    </submittedName>
</protein>
<comment type="subcellular location">
    <subcellularLocation>
        <location evidence="1">Cell membrane</location>
        <topology evidence="1">Multi-pass membrane protein</topology>
    </subcellularLocation>
</comment>
<dbReference type="Gene3D" id="3.30.2090.10">
    <property type="entry name" value="Multidrug efflux transporter AcrB TolC docking domain, DN and DC subdomains"/>
    <property type="match status" value="2"/>
</dbReference>
<feature type="transmembrane region" description="Helical" evidence="10">
    <location>
        <begin position="926"/>
        <end position="945"/>
    </location>
</feature>
<dbReference type="SUPFAM" id="SSF82866">
    <property type="entry name" value="Multidrug efflux transporter AcrB transmembrane domain"/>
    <property type="match status" value="2"/>
</dbReference>
<evidence type="ECO:0000256" key="10">
    <source>
        <dbReference type="SAM" id="Phobius"/>
    </source>
</evidence>
<dbReference type="Gene3D" id="2.40.420.20">
    <property type="match status" value="1"/>
</dbReference>
<dbReference type="Pfam" id="PF00873">
    <property type="entry name" value="ACR_tran"/>
    <property type="match status" value="1"/>
</dbReference>
<evidence type="ECO:0000256" key="5">
    <source>
        <dbReference type="ARBA" id="ARBA00022475"/>
    </source>
</evidence>
<dbReference type="Gene3D" id="1.10.287.470">
    <property type="entry name" value="Helix hairpin bin"/>
    <property type="match status" value="1"/>
</dbReference>
<feature type="transmembrane region" description="Helical" evidence="10">
    <location>
        <begin position="558"/>
        <end position="576"/>
    </location>
</feature>
<evidence type="ECO:0000313" key="12">
    <source>
        <dbReference type="Proteomes" id="UP000274271"/>
    </source>
</evidence>
<accession>A0A3P1CXR4</accession>
<proteinExistence type="inferred from homology"/>
<dbReference type="PANTHER" id="PTHR32063:SF24">
    <property type="entry name" value="CATION EFFLUX SYSTEM (ACRB_ACRD_ACRF FAMILY)"/>
    <property type="match status" value="1"/>
</dbReference>
<dbReference type="OrthoDB" id="636130at2"/>
<dbReference type="Gene3D" id="3.30.70.1430">
    <property type="entry name" value="Multidrug efflux transporter AcrB pore domain"/>
    <property type="match status" value="2"/>
</dbReference>
<dbReference type="InterPro" id="IPR027463">
    <property type="entry name" value="AcrB_DN_DC_subdom"/>
</dbReference>
<dbReference type="Gene3D" id="1.20.1640.10">
    <property type="entry name" value="Multidrug efflux transporter AcrB transmembrane domain"/>
    <property type="match status" value="2"/>
</dbReference>
<dbReference type="NCBIfam" id="TIGR00914">
    <property type="entry name" value="2A0601"/>
    <property type="match status" value="1"/>
</dbReference>
<dbReference type="SUPFAM" id="SSF82693">
    <property type="entry name" value="Multidrug efflux transporter AcrB pore domain, PN1, PN2, PC1 and PC2 subdomains"/>
    <property type="match status" value="3"/>
</dbReference>
<dbReference type="PRINTS" id="PR00702">
    <property type="entry name" value="ACRIFLAVINRP"/>
</dbReference>
<dbReference type="EMBL" id="RQJP01000001">
    <property type="protein sequence ID" value="RRB18083.1"/>
    <property type="molecule type" value="Genomic_DNA"/>
</dbReference>
<dbReference type="InterPro" id="IPR004763">
    <property type="entry name" value="CusA-like"/>
</dbReference>
<keyword evidence="7 10" id="KW-1133">Transmembrane helix</keyword>
<keyword evidence="5" id="KW-1003">Cell membrane</keyword>